<evidence type="ECO:0000256" key="4">
    <source>
        <dbReference type="SAM" id="SignalP"/>
    </source>
</evidence>
<dbReference type="Pfam" id="PF01522">
    <property type="entry name" value="Polysacc_deac_1"/>
    <property type="match status" value="1"/>
</dbReference>
<dbReference type="PROSITE" id="PS51677">
    <property type="entry name" value="NODB"/>
    <property type="match status" value="1"/>
</dbReference>
<organism evidence="6 7">
    <name type="scientific">Paractinoplanes lichenicola</name>
    <dbReference type="NCBI Taxonomy" id="2802976"/>
    <lineage>
        <taxon>Bacteria</taxon>
        <taxon>Bacillati</taxon>
        <taxon>Actinomycetota</taxon>
        <taxon>Actinomycetes</taxon>
        <taxon>Micromonosporales</taxon>
        <taxon>Micromonosporaceae</taxon>
        <taxon>Paractinoplanes</taxon>
    </lineage>
</organism>
<dbReference type="SUPFAM" id="SSF88713">
    <property type="entry name" value="Glycoside hydrolase/deacetylase"/>
    <property type="match status" value="1"/>
</dbReference>
<reference evidence="6 7" key="1">
    <citation type="submission" date="2021-01" db="EMBL/GenBank/DDBJ databases">
        <title>Actinoplanes sp. nov. LDG1-01 isolated from lichen.</title>
        <authorList>
            <person name="Saeng-In P."/>
            <person name="Phongsopitanun W."/>
            <person name="Kanchanasin P."/>
            <person name="Yuki M."/>
            <person name="Kudo T."/>
            <person name="Ohkuma M."/>
            <person name="Tanasupawat S."/>
        </authorList>
    </citation>
    <scope>NUCLEOTIDE SEQUENCE [LARGE SCALE GENOMIC DNA]</scope>
    <source>
        <strain evidence="6 7">LDG1-01</strain>
    </source>
</reference>
<dbReference type="InterPro" id="IPR002509">
    <property type="entry name" value="NODB_dom"/>
</dbReference>
<evidence type="ECO:0000256" key="2">
    <source>
        <dbReference type="ARBA" id="ARBA00022801"/>
    </source>
</evidence>
<evidence type="ECO:0000256" key="1">
    <source>
        <dbReference type="ARBA" id="ARBA00022723"/>
    </source>
</evidence>
<evidence type="ECO:0000313" key="6">
    <source>
        <dbReference type="EMBL" id="MBL7253502.1"/>
    </source>
</evidence>
<dbReference type="CDD" id="cd10917">
    <property type="entry name" value="CE4_NodB_like_6s_7s"/>
    <property type="match status" value="1"/>
</dbReference>
<gene>
    <name evidence="6" type="ORF">JKJ07_04180</name>
</gene>
<proteinExistence type="predicted"/>
<sequence length="264" mass="28144">MSIQQQRWTGSRRVLLTLGGLSLLSACAKPQPEPDAPELPPATVPPSSAPPSPSPSPTPTGLPRTPVQKEPRYVVPTGRGAKVVALTLDDGPHPAYTPQVLKLLRKHHVKATFFVIGQQAAAHPDLVRAIAADGHTIGTHTWSHVDLKKQSAGRVKTEVGRTVDTVAATTGRIPGLFRAPYGSWSPTVFQVCATLGQTSIAWDVDPRDWDNPGAGRIRSKILDQVGNRSIVLTHDGGGDRSQTVQALRGVVPVLLDSGYRFVGV</sequence>
<feature type="chain" id="PRO_5047486332" evidence="4">
    <location>
        <begin position="29"/>
        <end position="264"/>
    </location>
</feature>
<protein>
    <submittedName>
        <fullName evidence="6">Polysaccharide deacetylase family protein</fullName>
    </submittedName>
</protein>
<keyword evidence="4" id="KW-0732">Signal</keyword>
<dbReference type="PROSITE" id="PS51257">
    <property type="entry name" value="PROKAR_LIPOPROTEIN"/>
    <property type="match status" value="1"/>
</dbReference>
<feature type="compositionally biased region" description="Pro residues" evidence="3">
    <location>
        <begin position="31"/>
        <end position="60"/>
    </location>
</feature>
<evidence type="ECO:0000259" key="5">
    <source>
        <dbReference type="PROSITE" id="PS51677"/>
    </source>
</evidence>
<accession>A0ABS1VFM5</accession>
<keyword evidence="1" id="KW-0479">Metal-binding</keyword>
<dbReference type="InterPro" id="IPR011330">
    <property type="entry name" value="Glyco_hydro/deAcase_b/a-brl"/>
</dbReference>
<keyword evidence="2" id="KW-0378">Hydrolase</keyword>
<evidence type="ECO:0000256" key="3">
    <source>
        <dbReference type="SAM" id="MobiDB-lite"/>
    </source>
</evidence>
<evidence type="ECO:0000313" key="7">
    <source>
        <dbReference type="Proteomes" id="UP000598996"/>
    </source>
</evidence>
<feature type="domain" description="NodB homology" evidence="5">
    <location>
        <begin position="82"/>
        <end position="262"/>
    </location>
</feature>
<name>A0ABS1VFM5_9ACTN</name>
<dbReference type="Proteomes" id="UP000598996">
    <property type="component" value="Unassembled WGS sequence"/>
</dbReference>
<feature type="region of interest" description="Disordered" evidence="3">
    <location>
        <begin position="26"/>
        <end position="69"/>
    </location>
</feature>
<dbReference type="RefSeq" id="WP_202989850.1">
    <property type="nucleotide sequence ID" value="NZ_JAENHO010000001.1"/>
</dbReference>
<comment type="caution">
    <text evidence="6">The sequence shown here is derived from an EMBL/GenBank/DDBJ whole genome shotgun (WGS) entry which is preliminary data.</text>
</comment>
<dbReference type="PANTHER" id="PTHR10587">
    <property type="entry name" value="GLYCOSYL TRANSFERASE-RELATED"/>
    <property type="match status" value="1"/>
</dbReference>
<keyword evidence="7" id="KW-1185">Reference proteome</keyword>
<feature type="signal peptide" evidence="4">
    <location>
        <begin position="1"/>
        <end position="28"/>
    </location>
</feature>
<dbReference type="Gene3D" id="3.20.20.370">
    <property type="entry name" value="Glycoside hydrolase/deacetylase"/>
    <property type="match status" value="1"/>
</dbReference>
<dbReference type="PANTHER" id="PTHR10587:SF133">
    <property type="entry name" value="CHITIN DEACETYLASE 1-RELATED"/>
    <property type="match status" value="1"/>
</dbReference>
<dbReference type="InterPro" id="IPR050248">
    <property type="entry name" value="Polysacc_deacetylase_ArnD"/>
</dbReference>
<dbReference type="EMBL" id="JAENHO010000001">
    <property type="protein sequence ID" value="MBL7253502.1"/>
    <property type="molecule type" value="Genomic_DNA"/>
</dbReference>